<reference evidence="1" key="1">
    <citation type="submission" date="2014-11" db="EMBL/GenBank/DDBJ databases">
        <authorList>
            <person name="Amaro Gonzalez C."/>
        </authorList>
    </citation>
    <scope>NUCLEOTIDE SEQUENCE</scope>
</reference>
<sequence length="53" mass="6060">MPQNRAQPSAKYITKGRLFQTMQIPCILLSAYISPYHRPTIPLPPTHPIFILV</sequence>
<name>A0A0E9R1C2_ANGAN</name>
<reference evidence="1" key="2">
    <citation type="journal article" date="2015" name="Fish Shellfish Immunol.">
        <title>Early steps in the European eel (Anguilla anguilla)-Vibrio vulnificus interaction in the gills: Role of the RtxA13 toxin.</title>
        <authorList>
            <person name="Callol A."/>
            <person name="Pajuelo D."/>
            <person name="Ebbesson L."/>
            <person name="Teles M."/>
            <person name="MacKenzie S."/>
            <person name="Amaro C."/>
        </authorList>
    </citation>
    <scope>NUCLEOTIDE SEQUENCE</scope>
</reference>
<dbReference type="AlphaFoldDB" id="A0A0E9R1C2"/>
<evidence type="ECO:0000313" key="1">
    <source>
        <dbReference type="EMBL" id="JAH22557.1"/>
    </source>
</evidence>
<dbReference type="EMBL" id="GBXM01086020">
    <property type="protein sequence ID" value="JAH22557.1"/>
    <property type="molecule type" value="Transcribed_RNA"/>
</dbReference>
<protein>
    <submittedName>
        <fullName evidence="1">Uncharacterized protein</fullName>
    </submittedName>
</protein>
<proteinExistence type="predicted"/>
<accession>A0A0E9R1C2</accession>
<organism evidence="1">
    <name type="scientific">Anguilla anguilla</name>
    <name type="common">European freshwater eel</name>
    <name type="synonym">Muraena anguilla</name>
    <dbReference type="NCBI Taxonomy" id="7936"/>
    <lineage>
        <taxon>Eukaryota</taxon>
        <taxon>Metazoa</taxon>
        <taxon>Chordata</taxon>
        <taxon>Craniata</taxon>
        <taxon>Vertebrata</taxon>
        <taxon>Euteleostomi</taxon>
        <taxon>Actinopterygii</taxon>
        <taxon>Neopterygii</taxon>
        <taxon>Teleostei</taxon>
        <taxon>Anguilliformes</taxon>
        <taxon>Anguillidae</taxon>
        <taxon>Anguilla</taxon>
    </lineage>
</organism>